<dbReference type="InterPro" id="IPR005895">
    <property type="entry name" value="ABC_transptr_haem_export_CcmA"/>
</dbReference>
<evidence type="ECO:0000313" key="8">
    <source>
        <dbReference type="EMBL" id="RBO83253.1"/>
    </source>
</evidence>
<keyword evidence="6" id="KW-0472">Membrane</keyword>
<protein>
    <submittedName>
        <fullName evidence="8">Heme exporter protein A</fullName>
    </submittedName>
</protein>
<dbReference type="SMART" id="SM00382">
    <property type="entry name" value="AAA"/>
    <property type="match status" value="1"/>
</dbReference>
<dbReference type="AlphaFoldDB" id="A0A366CZL5"/>
<dbReference type="NCBIfam" id="NF010061">
    <property type="entry name" value="PRK13538.1"/>
    <property type="match status" value="1"/>
</dbReference>
<dbReference type="Proteomes" id="UP000252086">
    <property type="component" value="Unassembled WGS sequence"/>
</dbReference>
<dbReference type="NCBIfam" id="TIGR01189">
    <property type="entry name" value="ccmA"/>
    <property type="match status" value="1"/>
</dbReference>
<dbReference type="PROSITE" id="PS50893">
    <property type="entry name" value="ABC_TRANSPORTER_2"/>
    <property type="match status" value="1"/>
</dbReference>
<evidence type="ECO:0000313" key="9">
    <source>
        <dbReference type="Proteomes" id="UP000252086"/>
    </source>
</evidence>
<gene>
    <name evidence="8" type="ORF">DFP76_10468</name>
</gene>
<keyword evidence="2" id="KW-0547">Nucleotide-binding</keyword>
<keyword evidence="1" id="KW-0813">Transport</keyword>
<keyword evidence="5" id="KW-1278">Translocase</keyword>
<dbReference type="InterPro" id="IPR017871">
    <property type="entry name" value="ABC_transporter-like_CS"/>
</dbReference>
<evidence type="ECO:0000256" key="4">
    <source>
        <dbReference type="ARBA" id="ARBA00022840"/>
    </source>
</evidence>
<feature type="domain" description="ABC transporter" evidence="7">
    <location>
        <begin position="7"/>
        <end position="204"/>
    </location>
</feature>
<comment type="caution">
    <text evidence="8">The sequence shown here is derived from an EMBL/GenBank/DDBJ whole genome shotgun (WGS) entry which is preliminary data.</text>
</comment>
<dbReference type="OrthoDB" id="9800654at2"/>
<keyword evidence="9" id="KW-1185">Reference proteome</keyword>
<evidence type="ECO:0000256" key="3">
    <source>
        <dbReference type="ARBA" id="ARBA00022748"/>
    </source>
</evidence>
<dbReference type="InterPro" id="IPR003593">
    <property type="entry name" value="AAA+_ATPase"/>
</dbReference>
<evidence type="ECO:0000256" key="6">
    <source>
        <dbReference type="ARBA" id="ARBA00023136"/>
    </source>
</evidence>
<keyword evidence="4" id="KW-0067">ATP-binding</keyword>
<evidence type="ECO:0000256" key="1">
    <source>
        <dbReference type="ARBA" id="ARBA00022448"/>
    </source>
</evidence>
<reference evidence="8 9" key="1">
    <citation type="submission" date="2018-06" db="EMBL/GenBank/DDBJ databases">
        <title>Genomic Encyclopedia of Type Strains, Phase III (KMG-III): the genomes of soil and plant-associated and newly described type strains.</title>
        <authorList>
            <person name="Whitman W."/>
        </authorList>
    </citation>
    <scope>NUCLEOTIDE SEQUENCE [LARGE SCALE GENOMIC DNA]</scope>
    <source>
        <strain evidence="8 9">CECT 7732</strain>
    </source>
</reference>
<keyword evidence="3" id="KW-0201">Cytochrome c-type biogenesis</keyword>
<dbReference type="GO" id="GO:0022857">
    <property type="term" value="F:transmembrane transporter activity"/>
    <property type="evidence" value="ECO:0007669"/>
    <property type="project" value="InterPro"/>
</dbReference>
<evidence type="ECO:0000256" key="2">
    <source>
        <dbReference type="ARBA" id="ARBA00022741"/>
    </source>
</evidence>
<dbReference type="PANTHER" id="PTHR43499:SF1">
    <property type="entry name" value="ABC TRANSPORTER I FAMILY MEMBER 1"/>
    <property type="match status" value="1"/>
</dbReference>
<accession>A0A366CZL5</accession>
<dbReference type="InterPro" id="IPR027417">
    <property type="entry name" value="P-loop_NTPase"/>
</dbReference>
<dbReference type="SUPFAM" id="SSF52540">
    <property type="entry name" value="P-loop containing nucleoside triphosphate hydrolases"/>
    <property type="match status" value="1"/>
</dbReference>
<evidence type="ECO:0000259" key="7">
    <source>
        <dbReference type="PROSITE" id="PS50893"/>
    </source>
</evidence>
<dbReference type="GO" id="GO:0005524">
    <property type="term" value="F:ATP binding"/>
    <property type="evidence" value="ECO:0007669"/>
    <property type="project" value="UniProtKB-KW"/>
</dbReference>
<dbReference type="PROSITE" id="PS00211">
    <property type="entry name" value="ABC_TRANSPORTER_1"/>
    <property type="match status" value="1"/>
</dbReference>
<dbReference type="RefSeq" id="WP_113874211.1">
    <property type="nucleotide sequence ID" value="NZ_QNRF01000004.1"/>
</dbReference>
<proteinExistence type="predicted"/>
<dbReference type="Gene3D" id="3.40.50.300">
    <property type="entry name" value="P-loop containing nucleotide triphosphate hydrolases"/>
    <property type="match status" value="1"/>
</dbReference>
<dbReference type="EMBL" id="QNRF01000004">
    <property type="protein sequence ID" value="RBO83253.1"/>
    <property type="molecule type" value="Genomic_DNA"/>
</dbReference>
<dbReference type="GO" id="GO:0016887">
    <property type="term" value="F:ATP hydrolysis activity"/>
    <property type="evidence" value="ECO:0007669"/>
    <property type="project" value="InterPro"/>
</dbReference>
<dbReference type="Pfam" id="PF00005">
    <property type="entry name" value="ABC_tran"/>
    <property type="match status" value="1"/>
</dbReference>
<dbReference type="GO" id="GO:0017004">
    <property type="term" value="P:cytochrome complex assembly"/>
    <property type="evidence" value="ECO:0007669"/>
    <property type="project" value="UniProtKB-KW"/>
</dbReference>
<name>A0A366CZL5_9GAMM</name>
<organism evidence="8 9">
    <name type="scientific">Marinomonas aquiplantarum</name>
    <dbReference type="NCBI Taxonomy" id="491951"/>
    <lineage>
        <taxon>Bacteria</taxon>
        <taxon>Pseudomonadati</taxon>
        <taxon>Pseudomonadota</taxon>
        <taxon>Gammaproteobacteria</taxon>
        <taxon>Oceanospirillales</taxon>
        <taxon>Oceanospirillaceae</taxon>
        <taxon>Marinomonas</taxon>
    </lineage>
</organism>
<dbReference type="PANTHER" id="PTHR43499">
    <property type="entry name" value="ABC TRANSPORTER I FAMILY MEMBER 1"/>
    <property type="match status" value="1"/>
</dbReference>
<sequence>MQSYVSLTLSNISIERGERDLCKGLSVVAQFGRLYQIVGENGAGKSSLLKVIAGLLRPVEGEIFLDDKVIGAAMNQWPQDCLYLGHQYGVKRLLTVEENIRCYCPNASRENIHSALAQLDLLPYQNTPVKQLSAGQAKRVALSRLWLSDQAIWLLDEPFSSLDVKGRALLESKLEQQLKRGGLVILTTHQALLRIDAQSIELTL</sequence>
<evidence type="ECO:0000256" key="5">
    <source>
        <dbReference type="ARBA" id="ARBA00022967"/>
    </source>
</evidence>
<dbReference type="InterPro" id="IPR003439">
    <property type="entry name" value="ABC_transporter-like_ATP-bd"/>
</dbReference>